<feature type="region of interest" description="Disordered" evidence="1">
    <location>
        <begin position="517"/>
        <end position="543"/>
    </location>
</feature>
<dbReference type="AlphaFoldDB" id="A0AAV5ATH2"/>
<feature type="compositionally biased region" description="Basic and acidic residues" evidence="1">
    <location>
        <begin position="147"/>
        <end position="165"/>
    </location>
</feature>
<comment type="caution">
    <text evidence="2">The sequence shown here is derived from an EMBL/GenBank/DDBJ whole genome shotgun (WGS) entry which is preliminary data.</text>
</comment>
<evidence type="ECO:0000256" key="1">
    <source>
        <dbReference type="SAM" id="MobiDB-lite"/>
    </source>
</evidence>
<feature type="region of interest" description="Disordered" evidence="1">
    <location>
        <begin position="639"/>
        <end position="675"/>
    </location>
</feature>
<gene>
    <name evidence="2" type="ORF">Clacol_009914</name>
</gene>
<feature type="compositionally biased region" description="Polar residues" evidence="1">
    <location>
        <begin position="640"/>
        <end position="656"/>
    </location>
</feature>
<feature type="region of interest" description="Disordered" evidence="1">
    <location>
        <begin position="83"/>
        <end position="102"/>
    </location>
</feature>
<reference evidence="2" key="1">
    <citation type="submission" date="2021-10" db="EMBL/GenBank/DDBJ databases">
        <title>De novo Genome Assembly of Clathrus columnatus (Basidiomycota, Fungi) Using Illumina and Nanopore Sequence Data.</title>
        <authorList>
            <person name="Ogiso-Tanaka E."/>
            <person name="Itagaki H."/>
            <person name="Hosoya T."/>
            <person name="Hosaka K."/>
        </authorList>
    </citation>
    <scope>NUCLEOTIDE SEQUENCE</scope>
    <source>
        <strain evidence="2">MO-923</strain>
    </source>
</reference>
<name>A0AAV5ATH2_9AGAM</name>
<organism evidence="2 3">
    <name type="scientific">Clathrus columnatus</name>
    <dbReference type="NCBI Taxonomy" id="1419009"/>
    <lineage>
        <taxon>Eukaryota</taxon>
        <taxon>Fungi</taxon>
        <taxon>Dikarya</taxon>
        <taxon>Basidiomycota</taxon>
        <taxon>Agaricomycotina</taxon>
        <taxon>Agaricomycetes</taxon>
        <taxon>Phallomycetidae</taxon>
        <taxon>Phallales</taxon>
        <taxon>Clathraceae</taxon>
        <taxon>Clathrus</taxon>
    </lineage>
</organism>
<feature type="compositionally biased region" description="Polar residues" evidence="1">
    <location>
        <begin position="84"/>
        <end position="93"/>
    </location>
</feature>
<protein>
    <submittedName>
        <fullName evidence="2">Uncharacterized protein</fullName>
    </submittedName>
</protein>
<feature type="compositionally biased region" description="Basic and acidic residues" evidence="1">
    <location>
        <begin position="236"/>
        <end position="250"/>
    </location>
</feature>
<feature type="compositionally biased region" description="Low complexity" evidence="1">
    <location>
        <begin position="186"/>
        <end position="201"/>
    </location>
</feature>
<feature type="region of interest" description="Disordered" evidence="1">
    <location>
        <begin position="302"/>
        <end position="359"/>
    </location>
</feature>
<dbReference type="EMBL" id="BPWL01000011">
    <property type="protein sequence ID" value="GJJ15636.1"/>
    <property type="molecule type" value="Genomic_DNA"/>
</dbReference>
<dbReference type="Proteomes" id="UP001050691">
    <property type="component" value="Unassembled WGS sequence"/>
</dbReference>
<feature type="region of interest" description="Disordered" evidence="1">
    <location>
        <begin position="142"/>
        <end position="264"/>
    </location>
</feature>
<feature type="region of interest" description="Disordered" evidence="1">
    <location>
        <begin position="455"/>
        <end position="481"/>
    </location>
</feature>
<proteinExistence type="predicted"/>
<evidence type="ECO:0000313" key="2">
    <source>
        <dbReference type="EMBL" id="GJJ15636.1"/>
    </source>
</evidence>
<feature type="compositionally biased region" description="Low complexity" evidence="1">
    <location>
        <begin position="336"/>
        <end position="350"/>
    </location>
</feature>
<sequence length="688" mass="75848">MSPVHMHYLPPLRIREPINVMTLRNCGGYRHEYSTNSCNKLKPRGQSTHPTVASLLYTFPRPTSKPKPSLSLKDLPMRRPFGLVSQNRTQPEQPTKLDDDVQDTHSIPPPSLFLDVSPSPPHPPAFPLLTNKRPSTKHIRIIQNPVVHRDGDERNPWATSKERSRIPTPAPSPKLRIPDDAPLSYPSPSLRTPTPLRRIPSLPIPIPHHKPREEDTGVFENVSLSSIGGDDNDGDDGFRAERGLRDGNTEDEHDDGDNGSCLQSNDLQLAFPTLVDDSSNPRTPSRPPLRLYPSQLLLDNGASESEHIGSRSRSSSLSPKLGLDFTFGQDRDREAGPPGFIPLSPLFPSSPRDESNQSSIRYTVGTEGDSTLASKKKMRNRDRELAKVEYFNNSTDDHNLSVPYLPAQTYEPTSNYYDLSPDSEPIFPVFSPTCGPTTSNTGFGEYAYPALDDQTNLDEFDGQDNTREDSPPNDGSTMNPWLKVTTKFNNLSLEFSERQNYKNGRANLNVFNPPALPSFVGSDSGSGSGSDHSSSSDSDTESQPFLSFPIPIFLPEDPYAVTQVDVARVPIGLGQQQGSFRSSVYGGFEDSTGKVGLQVESQFQTQSCMKPQRPIAEQISRRDTPTPPARIKSTALDIPASQTETSNRFVTPEQGQRGQGRKRENGTGDATSGTGAYVLLKKIIKRHG</sequence>
<accession>A0AAV5ATH2</accession>
<evidence type="ECO:0000313" key="3">
    <source>
        <dbReference type="Proteomes" id="UP001050691"/>
    </source>
</evidence>
<keyword evidence="3" id="KW-1185">Reference proteome</keyword>
<feature type="compositionally biased region" description="Low complexity" evidence="1">
    <location>
        <begin position="521"/>
        <end position="537"/>
    </location>
</feature>